<name>C7QB63_CATAD</name>
<dbReference type="STRING" id="479433.Caci_7529"/>
<dbReference type="eggNOG" id="COG1426">
    <property type="taxonomic scope" value="Bacteria"/>
</dbReference>
<feature type="compositionally biased region" description="Polar residues" evidence="1">
    <location>
        <begin position="74"/>
        <end position="89"/>
    </location>
</feature>
<dbReference type="OrthoDB" id="5184419at2"/>
<accession>C7QB63</accession>
<dbReference type="RefSeq" id="WP_015796079.1">
    <property type="nucleotide sequence ID" value="NC_013131.1"/>
</dbReference>
<dbReference type="InterPro" id="IPR010982">
    <property type="entry name" value="Lambda_DNA-bd_dom_sf"/>
</dbReference>
<feature type="region of interest" description="Disordered" evidence="1">
    <location>
        <begin position="68"/>
        <end position="99"/>
    </location>
</feature>
<dbReference type="HOGENOM" id="CLU_050691_0_0_11"/>
<reference evidence="3 4" key="1">
    <citation type="journal article" date="2009" name="Stand. Genomic Sci.">
        <title>Complete genome sequence of Catenulispora acidiphila type strain (ID 139908).</title>
        <authorList>
            <person name="Copeland A."/>
            <person name="Lapidus A."/>
            <person name="Glavina Del Rio T."/>
            <person name="Nolan M."/>
            <person name="Lucas S."/>
            <person name="Chen F."/>
            <person name="Tice H."/>
            <person name="Cheng J.F."/>
            <person name="Bruce D."/>
            <person name="Goodwin L."/>
            <person name="Pitluck S."/>
            <person name="Mikhailova N."/>
            <person name="Pati A."/>
            <person name="Ivanova N."/>
            <person name="Mavromatis K."/>
            <person name="Chen A."/>
            <person name="Palaniappan K."/>
            <person name="Chain P."/>
            <person name="Land M."/>
            <person name="Hauser L."/>
            <person name="Chang Y.J."/>
            <person name="Jeffries C.D."/>
            <person name="Chertkov O."/>
            <person name="Brettin T."/>
            <person name="Detter J.C."/>
            <person name="Han C."/>
            <person name="Ali Z."/>
            <person name="Tindall B.J."/>
            <person name="Goker M."/>
            <person name="Bristow J."/>
            <person name="Eisen J.A."/>
            <person name="Markowitz V."/>
            <person name="Hugenholtz P."/>
            <person name="Kyrpides N.C."/>
            <person name="Klenk H.P."/>
        </authorList>
    </citation>
    <scope>NUCLEOTIDE SEQUENCE [LARGE SCALE GENOMIC DNA]</scope>
    <source>
        <strain evidence="4">DSM 44928 / JCM 14897 / NBRC 102108 / NRRL B-24433 / ID139908</strain>
    </source>
</reference>
<dbReference type="AlphaFoldDB" id="C7QB63"/>
<evidence type="ECO:0000259" key="2">
    <source>
        <dbReference type="PROSITE" id="PS50943"/>
    </source>
</evidence>
<proteinExistence type="predicted"/>
<dbReference type="EMBL" id="CP001700">
    <property type="protein sequence ID" value="ACU76354.1"/>
    <property type="molecule type" value="Genomic_DNA"/>
</dbReference>
<dbReference type="PROSITE" id="PS50943">
    <property type="entry name" value="HTH_CROC1"/>
    <property type="match status" value="1"/>
</dbReference>
<dbReference type="InterPro" id="IPR001387">
    <property type="entry name" value="Cro/C1-type_HTH"/>
</dbReference>
<keyword evidence="4" id="KW-1185">Reference proteome</keyword>
<organism evidence="3 4">
    <name type="scientific">Catenulispora acidiphila (strain DSM 44928 / JCM 14897 / NBRC 102108 / NRRL B-24433 / ID139908)</name>
    <dbReference type="NCBI Taxonomy" id="479433"/>
    <lineage>
        <taxon>Bacteria</taxon>
        <taxon>Bacillati</taxon>
        <taxon>Actinomycetota</taxon>
        <taxon>Actinomycetes</taxon>
        <taxon>Catenulisporales</taxon>
        <taxon>Catenulisporaceae</taxon>
        <taxon>Catenulispora</taxon>
    </lineage>
</organism>
<dbReference type="InterPro" id="IPR011990">
    <property type="entry name" value="TPR-like_helical_dom_sf"/>
</dbReference>
<dbReference type="SMART" id="SM00530">
    <property type="entry name" value="HTH_XRE"/>
    <property type="match status" value="1"/>
</dbReference>
<dbReference type="Proteomes" id="UP000000851">
    <property type="component" value="Chromosome"/>
</dbReference>
<dbReference type="Gene3D" id="1.25.40.10">
    <property type="entry name" value="Tetratricopeptide repeat domain"/>
    <property type="match status" value="1"/>
</dbReference>
<dbReference type="Gene3D" id="1.10.260.40">
    <property type="entry name" value="lambda repressor-like DNA-binding domains"/>
    <property type="match status" value="1"/>
</dbReference>
<dbReference type="SUPFAM" id="SSF47413">
    <property type="entry name" value="lambda repressor-like DNA-binding domains"/>
    <property type="match status" value="1"/>
</dbReference>
<protein>
    <submittedName>
        <fullName evidence="3">Transcriptional regulator, XRE family</fullName>
    </submittedName>
</protein>
<evidence type="ECO:0000256" key="1">
    <source>
        <dbReference type="SAM" id="MobiDB-lite"/>
    </source>
</evidence>
<sequence>MGDSSRFGTELRARRVAAGLSLGTMAAYLRYSKGYLSKIETGRMPARPDFARRCDAYLKADGALAALVPDQTPAPRSSATETDVPTRSGSPAKPDLHQPWSSGFDGDAYSFAAVPRRDVLAAGTGAVLAVGLGTGLAPRSAASYDEHATRAFETLFGQMRTLGQTASPAVVLPTLVAQTETLRGLAARASAATRNRLLRLTSRYAEFTGWMAQEAGSDSGALWWTELAARLADAAGDTTLVAYSGIRRALVAMYRGDGAGTVAAARDAEHSRWSPTIREQAARRAAQGHALQGDYTACLRALDRARELGSLVPVPSRSSTSRPTAGSLSPTAATATTRAFTIGSTTMIDPLAITTGWCLFDLGRWEQSADFLDPAVSALQPDAVRNRARYGTRLALAHAALGDLPRATALTASLLDAADAADSATIRTDLRRLSRTLNRHSTDPAVRALSPRLTASL</sequence>
<evidence type="ECO:0000313" key="3">
    <source>
        <dbReference type="EMBL" id="ACU76354.1"/>
    </source>
</evidence>
<dbReference type="GO" id="GO:0003677">
    <property type="term" value="F:DNA binding"/>
    <property type="evidence" value="ECO:0007669"/>
    <property type="project" value="InterPro"/>
</dbReference>
<evidence type="ECO:0000313" key="4">
    <source>
        <dbReference type="Proteomes" id="UP000000851"/>
    </source>
</evidence>
<feature type="domain" description="HTH cro/C1-type" evidence="2">
    <location>
        <begin position="11"/>
        <end position="65"/>
    </location>
</feature>
<dbReference type="KEGG" id="cai:Caci_7529"/>
<gene>
    <name evidence="3" type="ordered locus">Caci_7529</name>
</gene>
<dbReference type="CDD" id="cd00093">
    <property type="entry name" value="HTH_XRE"/>
    <property type="match status" value="1"/>
</dbReference>
<dbReference type="Pfam" id="PF13560">
    <property type="entry name" value="HTH_31"/>
    <property type="match status" value="1"/>
</dbReference>
<dbReference type="InParanoid" id="C7QB63"/>